<keyword evidence="5" id="KW-1185">Reference proteome</keyword>
<organism evidence="4 5">
    <name type="scientific">Tanacetum coccineum</name>
    <dbReference type="NCBI Taxonomy" id="301880"/>
    <lineage>
        <taxon>Eukaryota</taxon>
        <taxon>Viridiplantae</taxon>
        <taxon>Streptophyta</taxon>
        <taxon>Embryophyta</taxon>
        <taxon>Tracheophyta</taxon>
        <taxon>Spermatophyta</taxon>
        <taxon>Magnoliopsida</taxon>
        <taxon>eudicotyledons</taxon>
        <taxon>Gunneridae</taxon>
        <taxon>Pentapetalae</taxon>
        <taxon>asterids</taxon>
        <taxon>campanulids</taxon>
        <taxon>Asterales</taxon>
        <taxon>Asteraceae</taxon>
        <taxon>Asteroideae</taxon>
        <taxon>Anthemideae</taxon>
        <taxon>Anthemidinae</taxon>
        <taxon>Tanacetum</taxon>
    </lineage>
</organism>
<feature type="region of interest" description="Disordered" evidence="1">
    <location>
        <begin position="641"/>
        <end position="692"/>
    </location>
</feature>
<dbReference type="EMBL" id="BQNB010016593">
    <property type="protein sequence ID" value="GJT53506.1"/>
    <property type="molecule type" value="Genomic_DNA"/>
</dbReference>
<feature type="compositionally biased region" description="Basic and acidic residues" evidence="1">
    <location>
        <begin position="802"/>
        <end position="817"/>
    </location>
</feature>
<feature type="region of interest" description="Disordered" evidence="1">
    <location>
        <begin position="802"/>
        <end position="822"/>
    </location>
</feature>
<gene>
    <name evidence="4" type="ORF">Tco_0988560</name>
</gene>
<dbReference type="PANTHER" id="PTHR11439:SF495">
    <property type="entry name" value="REVERSE TRANSCRIPTASE, RNA-DEPENDENT DNA POLYMERASE-RELATED"/>
    <property type="match status" value="1"/>
</dbReference>
<feature type="domain" description="Retroviral polymerase SH3-like" evidence="3">
    <location>
        <begin position="210"/>
        <end position="254"/>
    </location>
</feature>
<dbReference type="PANTHER" id="PTHR11439">
    <property type="entry name" value="GAG-POL-RELATED RETROTRANSPOSON"/>
    <property type="match status" value="1"/>
</dbReference>
<feature type="domain" description="Reverse transcriptase Ty1/copia-type" evidence="2">
    <location>
        <begin position="368"/>
        <end position="420"/>
    </location>
</feature>
<evidence type="ECO:0000256" key="1">
    <source>
        <dbReference type="SAM" id="MobiDB-lite"/>
    </source>
</evidence>
<dbReference type="CDD" id="cd09272">
    <property type="entry name" value="RNase_HI_RT_Ty1"/>
    <property type="match status" value="1"/>
</dbReference>
<dbReference type="InterPro" id="IPR013103">
    <property type="entry name" value="RVT_2"/>
</dbReference>
<dbReference type="Proteomes" id="UP001151760">
    <property type="component" value="Unassembled WGS sequence"/>
</dbReference>
<protein>
    <submittedName>
        <fullName evidence="4">Ribonuclease H-like domain-containing protein</fullName>
    </submittedName>
</protein>
<evidence type="ECO:0000259" key="3">
    <source>
        <dbReference type="Pfam" id="PF25597"/>
    </source>
</evidence>
<dbReference type="InterPro" id="IPR043502">
    <property type="entry name" value="DNA/RNA_pol_sf"/>
</dbReference>
<accession>A0ABQ5ER91</accession>
<proteinExistence type="predicted"/>
<feature type="domain" description="Reverse transcriptase Ty1/copia-type" evidence="2">
    <location>
        <begin position="461"/>
        <end position="544"/>
    </location>
</feature>
<evidence type="ECO:0000259" key="2">
    <source>
        <dbReference type="Pfam" id="PF07727"/>
    </source>
</evidence>
<evidence type="ECO:0000313" key="5">
    <source>
        <dbReference type="Proteomes" id="UP001151760"/>
    </source>
</evidence>
<dbReference type="Pfam" id="PF25597">
    <property type="entry name" value="SH3_retrovirus"/>
    <property type="match status" value="1"/>
</dbReference>
<comment type="caution">
    <text evidence="4">The sequence shown here is derived from an EMBL/GenBank/DDBJ whole genome shotgun (WGS) entry which is preliminary data.</text>
</comment>
<name>A0ABQ5ER91_9ASTR</name>
<sequence length="1109" mass="126379">MSKKQNCTAMSSAEAEYVALSASCAQVMWMRTQLQDYGFNYNKIPLYCDSQSAIAISCNPVQHSRTKHIHTRHKVVRLGINPMIQPEPEDLPKDNPKLEIAVLRSVINELTSGEIVSLNFIESIKEARSRVQDLTSGEIVSLNFIESIKEARSRVQDLTSGEIVSLNLLSRTRKFGHSTMELRSLISRKPALSFMRPFRCPVTILNIINHLGKFDGKADEGFFVGYSTNSKAFREFNSRTRIVKENLHVNIKDSPDAGLKPSGEEEKMYAEHLENEDKDNDVDENIVYGCIDDPNLLNLEKIVFSDDDEEVDVEADMTNLNLHILVTPTPTTRIHKDHPLEQMIGDIHPAPQTRRMTKSVTDHEPKKKVWTLVDLPYGKRAIGTKWVYINKKDKRGIVVRNKARLVAQGYIQEEGIDYEEMNVKSAFLYGKIEEEVYVCQPLGAWYETLSTYLLDNRFKGDILLVQVYVDDIIFGSTRNEMCIEFEKMMNKKFQMSSMGEFTLFLGLQVTQKDDGIFISQDKYVDEILKKFGFSTVKTASTPIETSKPLIKDENAEDVDVHLYRSMIDSLMYLTSLRPDLMFTIDDWNGLKMLRMNLGLKPVTRKVNATGHYLLLLGKKLLTTARLPLELQLLRMRVKVQDNTPSPQHTPTTASPSNIEPIPIIASSSQPQKTHKRRKTKRPTEISQSSEPTTFVTDEIVHAKRGDSMERAATIVASLDAEQDSGVNTPRSGKDRMKLNELMEICTKLSDRVLALENVNTAQDLEITSLKKRVKKLEKKKKARTPQLKRRLFKVRIESSADKSLGDQEDASKQGRNEDQDDDISWFQEDVETQGRYAHDINITTASAPITIVGVSVNIVESSTPTTTLIEDEDLIIAQTLMKMRSEKSKEKAKEKGVSSETAKRQIRGVLDEEVRLEREREEEASNATLIEECHNVQAMMDADYELATRIQAQERGELSIEERSKLFKLFDIEMKRVDTFVPMDSDVVKGSKKKAESSGKEAASKKSAGDDVAINIIRANRCFKNYKIFSEMLDDFGRHDVLDLYRLRLFDSCKVHVLLMDTGVAIHMIVEKKYPLTYEMFSRMLGRRLEVDHDSEMAFELLRFIRSQL</sequence>
<reference evidence="4" key="2">
    <citation type="submission" date="2022-01" db="EMBL/GenBank/DDBJ databases">
        <authorList>
            <person name="Yamashiro T."/>
            <person name="Shiraishi A."/>
            <person name="Satake H."/>
            <person name="Nakayama K."/>
        </authorList>
    </citation>
    <scope>NUCLEOTIDE SEQUENCE</scope>
</reference>
<evidence type="ECO:0000313" key="4">
    <source>
        <dbReference type="EMBL" id="GJT53506.1"/>
    </source>
</evidence>
<feature type="compositionally biased region" description="Polar residues" evidence="1">
    <location>
        <begin position="641"/>
        <end position="657"/>
    </location>
</feature>
<dbReference type="SUPFAM" id="SSF56672">
    <property type="entry name" value="DNA/RNA polymerases"/>
    <property type="match status" value="1"/>
</dbReference>
<dbReference type="InterPro" id="IPR057670">
    <property type="entry name" value="SH3_retrovirus"/>
</dbReference>
<reference evidence="4" key="1">
    <citation type="journal article" date="2022" name="Int. J. Mol. Sci.">
        <title>Draft Genome of Tanacetum Coccineum: Genomic Comparison of Closely Related Tanacetum-Family Plants.</title>
        <authorList>
            <person name="Yamashiro T."/>
            <person name="Shiraishi A."/>
            <person name="Nakayama K."/>
            <person name="Satake H."/>
        </authorList>
    </citation>
    <scope>NUCLEOTIDE SEQUENCE</scope>
</reference>
<dbReference type="Pfam" id="PF07727">
    <property type="entry name" value="RVT_2"/>
    <property type="match status" value="2"/>
</dbReference>